<organism evidence="6 7">
    <name type="scientific">Cirrhinus molitorella</name>
    <name type="common">mud carp</name>
    <dbReference type="NCBI Taxonomy" id="172907"/>
    <lineage>
        <taxon>Eukaryota</taxon>
        <taxon>Metazoa</taxon>
        <taxon>Chordata</taxon>
        <taxon>Craniata</taxon>
        <taxon>Vertebrata</taxon>
        <taxon>Euteleostomi</taxon>
        <taxon>Actinopterygii</taxon>
        <taxon>Neopterygii</taxon>
        <taxon>Teleostei</taxon>
        <taxon>Ostariophysi</taxon>
        <taxon>Cypriniformes</taxon>
        <taxon>Cyprinidae</taxon>
        <taxon>Labeoninae</taxon>
        <taxon>Labeonini</taxon>
        <taxon>Cirrhinus</taxon>
    </lineage>
</organism>
<feature type="region of interest" description="Disordered" evidence="4">
    <location>
        <begin position="348"/>
        <end position="368"/>
    </location>
</feature>
<protein>
    <recommendedName>
        <fullName evidence="5">SHSP domain-containing protein</fullName>
    </recommendedName>
</protein>
<sequence length="444" mass="50390">MCENGSHRSLISEHSPAAHSCPHSQTYCSCLHPSHFLARLKIHHYSDCQDETLADLFQFGFYNLNVFRRKKKLIQKLIFKANCSLIHTPLLHPSTAATSASVSRSPFLSPVTTLPPPASRQLEGLRGEAAARLFGGAVRLIDFLSRSDVNRGKNLPCWDILKAKFLQGRWKTHMIFLQILIHDLTGVKRPAVGGSRRLFEKYINWRDLKQADHSSESTDKPSRQHRSDKQTREMSSAESLFMDDPFFANSHFLWPRRSVALSSFREDFLHRRAQIMQNLRNEIRDTLLNELTDDFFQLLDGQRPFSRLFSTDTEQNKRRDVSLTLDTQGFSPEDVTVTVSGRRLEVMAGKRAQRDASSSSSSTAHVAEAQPQGFVQTVQLPDHLDPTSLTCSLGEDGLLHIESPEAKEESTEEQTVPIRFRTSLDFPINKDSTNKKEDEAEKSN</sequence>
<dbReference type="SUPFAM" id="SSF49764">
    <property type="entry name" value="HSP20-like chaperones"/>
    <property type="match status" value="1"/>
</dbReference>
<dbReference type="PANTHER" id="PTHR45640">
    <property type="entry name" value="HEAT SHOCK PROTEIN HSP-12.2-RELATED"/>
    <property type="match status" value="1"/>
</dbReference>
<evidence type="ECO:0000313" key="6">
    <source>
        <dbReference type="EMBL" id="KAL1278242.1"/>
    </source>
</evidence>
<evidence type="ECO:0000256" key="2">
    <source>
        <dbReference type="PROSITE-ProRule" id="PRU00285"/>
    </source>
</evidence>
<dbReference type="InterPro" id="IPR008978">
    <property type="entry name" value="HSP20-like_chaperone"/>
</dbReference>
<feature type="compositionally biased region" description="Basic and acidic residues" evidence="4">
    <location>
        <begin position="432"/>
        <end position="444"/>
    </location>
</feature>
<evidence type="ECO:0000256" key="3">
    <source>
        <dbReference type="RuleBase" id="RU003616"/>
    </source>
</evidence>
<comment type="similarity">
    <text evidence="2 3">Belongs to the small heat shock protein (HSP20) family.</text>
</comment>
<feature type="region of interest" description="Disordered" evidence="4">
    <location>
        <begin position="212"/>
        <end position="234"/>
    </location>
</feature>
<feature type="compositionally biased region" description="Basic and acidic residues" evidence="4">
    <location>
        <begin position="212"/>
        <end position="232"/>
    </location>
</feature>
<dbReference type="Pfam" id="PF00011">
    <property type="entry name" value="HSP20"/>
    <property type="match status" value="1"/>
</dbReference>
<dbReference type="PROSITE" id="PS01031">
    <property type="entry name" value="SHSP"/>
    <property type="match status" value="1"/>
</dbReference>
<evidence type="ECO:0000259" key="5">
    <source>
        <dbReference type="PROSITE" id="PS01031"/>
    </source>
</evidence>
<feature type="domain" description="SHSP" evidence="5">
    <location>
        <begin position="303"/>
        <end position="421"/>
    </location>
</feature>
<comment type="caution">
    <text evidence="6">The sequence shown here is derived from an EMBL/GenBank/DDBJ whole genome shotgun (WGS) entry which is preliminary data.</text>
</comment>
<name>A0ABR3NMX2_9TELE</name>
<evidence type="ECO:0000313" key="7">
    <source>
        <dbReference type="Proteomes" id="UP001558613"/>
    </source>
</evidence>
<dbReference type="Gene3D" id="2.60.40.790">
    <property type="match status" value="1"/>
</dbReference>
<keyword evidence="7" id="KW-1185">Reference proteome</keyword>
<accession>A0ABR3NMX2</accession>
<reference evidence="6 7" key="1">
    <citation type="submission" date="2023-09" db="EMBL/GenBank/DDBJ databases">
        <authorList>
            <person name="Wang M."/>
        </authorList>
    </citation>
    <scope>NUCLEOTIDE SEQUENCE [LARGE SCALE GENOMIC DNA]</scope>
    <source>
        <strain evidence="6">GT-2023</strain>
        <tissue evidence="6">Liver</tissue>
    </source>
</reference>
<feature type="region of interest" description="Disordered" evidence="4">
    <location>
        <begin position="402"/>
        <end position="444"/>
    </location>
</feature>
<proteinExistence type="inferred from homology"/>
<gene>
    <name evidence="6" type="ORF">QQF64_024915</name>
</gene>
<dbReference type="InterPro" id="IPR001436">
    <property type="entry name" value="Alpha-crystallin/sHSP_animal"/>
</dbReference>
<dbReference type="PANTHER" id="PTHR45640:SF2">
    <property type="entry name" value="HEAT SHOCK PROTEIN BETA-11-RELATED"/>
    <property type="match status" value="1"/>
</dbReference>
<keyword evidence="1" id="KW-0346">Stress response</keyword>
<evidence type="ECO:0000256" key="1">
    <source>
        <dbReference type="ARBA" id="ARBA00023016"/>
    </source>
</evidence>
<dbReference type="Proteomes" id="UP001558613">
    <property type="component" value="Unassembled WGS sequence"/>
</dbReference>
<dbReference type="EMBL" id="JAYMGO010000003">
    <property type="protein sequence ID" value="KAL1278242.1"/>
    <property type="molecule type" value="Genomic_DNA"/>
</dbReference>
<dbReference type="InterPro" id="IPR002068">
    <property type="entry name" value="A-crystallin/Hsp20_dom"/>
</dbReference>
<evidence type="ECO:0000256" key="4">
    <source>
        <dbReference type="SAM" id="MobiDB-lite"/>
    </source>
</evidence>